<feature type="domain" description="C2H2-type" evidence="3">
    <location>
        <begin position="325"/>
        <end position="348"/>
    </location>
</feature>
<dbReference type="GO" id="GO:0008270">
    <property type="term" value="F:zinc ion binding"/>
    <property type="evidence" value="ECO:0007669"/>
    <property type="project" value="UniProtKB-KW"/>
</dbReference>
<dbReference type="Pfam" id="PF00665">
    <property type="entry name" value="rve"/>
    <property type="match status" value="1"/>
</dbReference>
<feature type="region of interest" description="Disordered" evidence="2">
    <location>
        <begin position="395"/>
        <end position="416"/>
    </location>
</feature>
<feature type="region of interest" description="Disordered" evidence="2">
    <location>
        <begin position="430"/>
        <end position="451"/>
    </location>
</feature>
<dbReference type="GO" id="GO:0015074">
    <property type="term" value="P:DNA integration"/>
    <property type="evidence" value="ECO:0007669"/>
    <property type="project" value="InterPro"/>
</dbReference>
<dbReference type="InterPro" id="IPR012337">
    <property type="entry name" value="RNaseH-like_sf"/>
</dbReference>
<keyword evidence="6" id="KW-1185">Reference proteome</keyword>
<dbReference type="GO" id="GO:0003676">
    <property type="term" value="F:nucleic acid binding"/>
    <property type="evidence" value="ECO:0007669"/>
    <property type="project" value="InterPro"/>
</dbReference>
<reference evidence="5 6" key="1">
    <citation type="submission" date="2020-06" db="EMBL/GenBank/DDBJ databases">
        <authorList>
            <person name="Li R."/>
            <person name="Bekaert M."/>
        </authorList>
    </citation>
    <scope>NUCLEOTIDE SEQUENCE [LARGE SCALE GENOMIC DNA]</scope>
    <source>
        <strain evidence="6">wild</strain>
    </source>
</reference>
<evidence type="ECO:0000259" key="3">
    <source>
        <dbReference type="PROSITE" id="PS50157"/>
    </source>
</evidence>
<dbReference type="InterPro" id="IPR050951">
    <property type="entry name" value="Retrovirus_Pol_polyprotein"/>
</dbReference>
<dbReference type="PANTHER" id="PTHR37984:SF15">
    <property type="entry name" value="INTEGRASE CATALYTIC DOMAIN-CONTAINING PROTEIN"/>
    <property type="match status" value="1"/>
</dbReference>
<feature type="domain" description="Integrase catalytic" evidence="4">
    <location>
        <begin position="17"/>
        <end position="192"/>
    </location>
</feature>
<feature type="compositionally biased region" description="Polar residues" evidence="2">
    <location>
        <begin position="436"/>
        <end position="451"/>
    </location>
</feature>
<protein>
    <recommendedName>
        <fullName evidence="7">Integrase catalytic domain-containing protein</fullName>
    </recommendedName>
</protein>
<evidence type="ECO:0000313" key="6">
    <source>
        <dbReference type="Proteomes" id="UP000507470"/>
    </source>
</evidence>
<evidence type="ECO:0000256" key="1">
    <source>
        <dbReference type="PROSITE-ProRule" id="PRU00042"/>
    </source>
</evidence>
<dbReference type="InterPro" id="IPR036397">
    <property type="entry name" value="RNaseH_sf"/>
</dbReference>
<name>A0A6J8AMW3_MYTCO</name>
<dbReference type="Gene3D" id="3.30.420.10">
    <property type="entry name" value="Ribonuclease H-like superfamily/Ribonuclease H"/>
    <property type="match status" value="1"/>
</dbReference>
<evidence type="ECO:0000259" key="4">
    <source>
        <dbReference type="PROSITE" id="PS50994"/>
    </source>
</evidence>
<dbReference type="Gene3D" id="3.30.160.60">
    <property type="entry name" value="Classic Zinc Finger"/>
    <property type="match status" value="1"/>
</dbReference>
<accession>A0A6J8AMW3</accession>
<dbReference type="FunFam" id="3.30.420.10:FF:000032">
    <property type="entry name" value="Retrovirus-related Pol polyprotein from transposon 297-like Protein"/>
    <property type="match status" value="1"/>
</dbReference>
<dbReference type="PROSITE" id="PS00028">
    <property type="entry name" value="ZINC_FINGER_C2H2_1"/>
    <property type="match status" value="1"/>
</dbReference>
<proteinExistence type="predicted"/>
<keyword evidence="1" id="KW-0479">Metal-binding</keyword>
<dbReference type="InterPro" id="IPR013087">
    <property type="entry name" value="Znf_C2H2_type"/>
</dbReference>
<dbReference type="SMART" id="SM00355">
    <property type="entry name" value="ZnF_C2H2"/>
    <property type="match status" value="1"/>
</dbReference>
<keyword evidence="1" id="KW-0862">Zinc</keyword>
<evidence type="ECO:0000256" key="2">
    <source>
        <dbReference type="SAM" id="MobiDB-lite"/>
    </source>
</evidence>
<dbReference type="InterPro" id="IPR001584">
    <property type="entry name" value="Integrase_cat-core"/>
</dbReference>
<dbReference type="EMBL" id="CACVKT020001740">
    <property type="protein sequence ID" value="CAC5370888.1"/>
    <property type="molecule type" value="Genomic_DNA"/>
</dbReference>
<evidence type="ECO:0008006" key="7">
    <source>
        <dbReference type="Google" id="ProtNLM"/>
    </source>
</evidence>
<dbReference type="OrthoDB" id="10062030at2759"/>
<dbReference type="PROSITE" id="PS50157">
    <property type="entry name" value="ZINC_FINGER_C2H2_2"/>
    <property type="match status" value="1"/>
</dbReference>
<keyword evidence="1" id="KW-0863">Zinc-finger</keyword>
<evidence type="ECO:0000313" key="5">
    <source>
        <dbReference type="EMBL" id="CAC5370888.1"/>
    </source>
</evidence>
<dbReference type="Proteomes" id="UP000507470">
    <property type="component" value="Unassembled WGS sequence"/>
</dbReference>
<dbReference type="SUPFAM" id="SSF53098">
    <property type="entry name" value="Ribonuclease H-like"/>
    <property type="match status" value="1"/>
</dbReference>
<dbReference type="PROSITE" id="PS50994">
    <property type="entry name" value="INTEGRASE"/>
    <property type="match status" value="1"/>
</dbReference>
<sequence length="528" mass="60430">MQDTVKMYVNQCDICRERKDPRIRKRHHMKSYFVGTTFERVATDIAGPFPVTKNKNKYILVVADYFSKLTKIYPMPDMRATTVAAIIVRAWVKRYGCPTELHSDQGRQYESLIFKELCQLLEIHKTRTTPLHPRSDGMVERMNRTVNDTLSKYIKTHQRDWDMHLDFITMAYNSTTHESTEVSPHRTVFGHEMKFSLDIITEPVGCQDKNERFIADYVNDLDFNLRAAHDFAGVSLKIASERQKTSYEIKVKPVQYNVGAEGENNIPVNENHEENNEKNEFYPFETEPERNCDGGDYSGRCPSDSMEIPESSARTEEEKVTMPPVKCEFCDSTYATRRNLKRHINAVHDINVNLPIKRQKTLDEAKDLAKGAYLGTTPRRDILSSGACNQEKRLRVATKEEDDGPGPSGLRKDNVPDYVDGVIFHEDTTEFDNKSESLQGTAKSPTGSASGADSIEVINLTLITVRGRRKGEDFVKREQNFSTTSHYDPKNFDWRGFIRYLEDDMVGHAEKLSRSTTTVTVADSDQED</sequence>
<gene>
    <name evidence="5" type="ORF">MCOR_9542</name>
</gene>
<dbReference type="AlphaFoldDB" id="A0A6J8AMW3"/>
<organism evidence="5 6">
    <name type="scientific">Mytilus coruscus</name>
    <name type="common">Sea mussel</name>
    <dbReference type="NCBI Taxonomy" id="42192"/>
    <lineage>
        <taxon>Eukaryota</taxon>
        <taxon>Metazoa</taxon>
        <taxon>Spiralia</taxon>
        <taxon>Lophotrochozoa</taxon>
        <taxon>Mollusca</taxon>
        <taxon>Bivalvia</taxon>
        <taxon>Autobranchia</taxon>
        <taxon>Pteriomorphia</taxon>
        <taxon>Mytilida</taxon>
        <taxon>Mytiloidea</taxon>
        <taxon>Mytilidae</taxon>
        <taxon>Mytilinae</taxon>
        <taxon>Mytilus</taxon>
    </lineage>
</organism>
<dbReference type="PANTHER" id="PTHR37984">
    <property type="entry name" value="PROTEIN CBG26694"/>
    <property type="match status" value="1"/>
</dbReference>